<dbReference type="SMART" id="SM00861">
    <property type="entry name" value="Transket_pyr"/>
    <property type="match status" value="1"/>
</dbReference>
<dbReference type="NCBIfam" id="NF003933">
    <property type="entry name" value="PRK05444.2-2"/>
    <property type="match status" value="1"/>
</dbReference>
<comment type="catalytic activity">
    <reaction evidence="10">
        <text>D-glyceraldehyde 3-phosphate + pyruvate + H(+) = 1-deoxy-D-xylulose 5-phosphate + CO2</text>
        <dbReference type="Rhea" id="RHEA:12605"/>
        <dbReference type="ChEBI" id="CHEBI:15361"/>
        <dbReference type="ChEBI" id="CHEBI:15378"/>
        <dbReference type="ChEBI" id="CHEBI:16526"/>
        <dbReference type="ChEBI" id="CHEBI:57792"/>
        <dbReference type="ChEBI" id="CHEBI:59776"/>
        <dbReference type="EC" id="2.2.1.7"/>
    </reaction>
</comment>
<feature type="binding site" evidence="10">
    <location>
        <position position="145"/>
    </location>
    <ligand>
        <name>Mg(2+)</name>
        <dbReference type="ChEBI" id="CHEBI:18420"/>
    </ligand>
</feature>
<dbReference type="SUPFAM" id="SSF52922">
    <property type="entry name" value="TK C-terminal domain-like"/>
    <property type="match status" value="1"/>
</dbReference>
<evidence type="ECO:0000256" key="7">
    <source>
        <dbReference type="ARBA" id="ARBA00022977"/>
    </source>
</evidence>
<evidence type="ECO:0000256" key="2">
    <source>
        <dbReference type="ARBA" id="ARBA00011081"/>
    </source>
</evidence>
<evidence type="ECO:0000256" key="4">
    <source>
        <dbReference type="ARBA" id="ARBA00022679"/>
    </source>
</evidence>
<evidence type="ECO:0000313" key="13">
    <source>
        <dbReference type="Proteomes" id="UP000005868"/>
    </source>
</evidence>
<keyword evidence="13" id="KW-1185">Reference proteome</keyword>
<dbReference type="eggNOG" id="COG1154">
    <property type="taxonomic scope" value="Bacteria"/>
</dbReference>
<comment type="cofactor">
    <cofactor evidence="10">
        <name>thiamine diphosphate</name>
        <dbReference type="ChEBI" id="CHEBI:58937"/>
    </cofactor>
    <text evidence="10">Binds 1 thiamine pyrophosphate per subunit.</text>
</comment>
<dbReference type="UniPathway" id="UPA00064">
    <property type="reaction ID" value="UER00091"/>
</dbReference>
<dbReference type="GO" id="GO:0016114">
    <property type="term" value="P:terpenoid biosynthetic process"/>
    <property type="evidence" value="ECO:0007669"/>
    <property type="project" value="UniProtKB-UniRule"/>
</dbReference>
<comment type="pathway">
    <text evidence="1 10">Metabolic intermediate biosynthesis; 1-deoxy-D-xylulose 5-phosphate biosynthesis; 1-deoxy-D-xylulose 5-phosphate from D-glyceraldehyde 3-phosphate and pyruvate: step 1/1.</text>
</comment>
<feature type="binding site" evidence="10">
    <location>
        <begin position="114"/>
        <end position="116"/>
    </location>
    <ligand>
        <name>thiamine diphosphate</name>
        <dbReference type="ChEBI" id="CHEBI:58937"/>
    </ligand>
</feature>
<evidence type="ECO:0000256" key="10">
    <source>
        <dbReference type="HAMAP-Rule" id="MF_00315"/>
    </source>
</evidence>
<dbReference type="HAMAP" id="MF_00315">
    <property type="entry name" value="DXP_synth"/>
    <property type="match status" value="1"/>
</dbReference>
<evidence type="ECO:0000256" key="5">
    <source>
        <dbReference type="ARBA" id="ARBA00022723"/>
    </source>
</evidence>
<proteinExistence type="inferred from homology"/>
<feature type="binding site" evidence="10">
    <location>
        <begin position="146"/>
        <end position="147"/>
    </location>
    <ligand>
        <name>thiamine diphosphate</name>
        <dbReference type="ChEBI" id="CHEBI:58937"/>
    </ligand>
</feature>
<dbReference type="GO" id="GO:0009228">
    <property type="term" value="P:thiamine biosynthetic process"/>
    <property type="evidence" value="ECO:0007669"/>
    <property type="project" value="UniProtKB-UniRule"/>
</dbReference>
<reference evidence="13" key="1">
    <citation type="submission" date="2011-10" db="EMBL/GenBank/DDBJ databases">
        <title>The complete genome of chromosome of Thermovirga lienii DSM 17291.</title>
        <authorList>
            <consortium name="US DOE Joint Genome Institute (JGI-PGF)"/>
            <person name="Lucas S."/>
            <person name="Copeland A."/>
            <person name="Lapidus A."/>
            <person name="Glavina del Rio T."/>
            <person name="Dalin E."/>
            <person name="Tice H."/>
            <person name="Bruce D."/>
            <person name="Goodwin L."/>
            <person name="Pitluck S."/>
            <person name="Peters L."/>
            <person name="Mikhailova N."/>
            <person name="Saunders E."/>
            <person name="Kyrpides N."/>
            <person name="Mavromatis K."/>
            <person name="Ivanova N."/>
            <person name="Last F.I."/>
            <person name="Brettin T."/>
            <person name="Detter J.C."/>
            <person name="Han C."/>
            <person name="Larimer F."/>
            <person name="Land M."/>
            <person name="Hauser L."/>
            <person name="Markowitz V."/>
            <person name="Cheng J.-F."/>
            <person name="Hugenholtz P."/>
            <person name="Woyke T."/>
            <person name="Wu D."/>
            <person name="Spring S."/>
            <person name="Schroeder M."/>
            <person name="Brambilla E.-M."/>
            <person name="Klenk H.-P."/>
            <person name="Eisen J.A."/>
        </authorList>
    </citation>
    <scope>NUCLEOTIDE SEQUENCE [LARGE SCALE GENOMIC DNA]</scope>
    <source>
        <strain evidence="13">ATCC BAA-1197 / DSM 17291 / Cas60314</strain>
    </source>
</reference>
<evidence type="ECO:0000259" key="11">
    <source>
        <dbReference type="SMART" id="SM00861"/>
    </source>
</evidence>
<dbReference type="Gene3D" id="3.40.50.970">
    <property type="match status" value="2"/>
</dbReference>
<keyword evidence="6 10" id="KW-0460">Magnesium</keyword>
<dbReference type="GO" id="GO:0000287">
    <property type="term" value="F:magnesium ion binding"/>
    <property type="evidence" value="ECO:0007669"/>
    <property type="project" value="UniProtKB-UniRule"/>
</dbReference>
<dbReference type="Proteomes" id="UP000005868">
    <property type="component" value="Chromosome"/>
</dbReference>
<comment type="subunit">
    <text evidence="3 10">Homodimer.</text>
</comment>
<dbReference type="InterPro" id="IPR009014">
    <property type="entry name" value="Transketo_C/PFOR_II"/>
</dbReference>
<evidence type="ECO:0000256" key="9">
    <source>
        <dbReference type="ARBA" id="ARBA00023229"/>
    </source>
</evidence>
<dbReference type="InterPro" id="IPR005477">
    <property type="entry name" value="Dxylulose-5-P_synthase"/>
</dbReference>
<dbReference type="InterPro" id="IPR029061">
    <property type="entry name" value="THDP-binding"/>
</dbReference>
<feature type="binding site" evidence="10">
    <location>
        <position position="367"/>
    </location>
    <ligand>
        <name>thiamine diphosphate</name>
        <dbReference type="ChEBI" id="CHEBI:58937"/>
    </ligand>
</feature>
<evidence type="ECO:0000313" key="12">
    <source>
        <dbReference type="EMBL" id="AER66743.1"/>
    </source>
</evidence>
<comment type="function">
    <text evidence="10">Catalyzes the acyloin condensation reaction between C atoms 2 and 3 of pyruvate and glyceraldehyde 3-phosphate to yield 1-deoxy-D-xylulose-5-phosphate (DXP).</text>
</comment>
<dbReference type="Pfam" id="PF02779">
    <property type="entry name" value="Transket_pyr"/>
    <property type="match status" value="1"/>
</dbReference>
<reference evidence="12 13" key="2">
    <citation type="journal article" date="2012" name="Stand. Genomic Sci.">
        <title>Genome sequence of the moderately thermophilic, amino-acid-degrading and sulfur-reducing bacterium Thermovirga lienii type strain (Cas60314(T)).</title>
        <authorList>
            <person name="Goker M."/>
            <person name="Saunders E."/>
            <person name="Lapidus A."/>
            <person name="Nolan M."/>
            <person name="Lucas S."/>
            <person name="Hammon N."/>
            <person name="Deshpande S."/>
            <person name="Cheng J.F."/>
            <person name="Han C."/>
            <person name="Tapia R."/>
            <person name="Goodwin L.A."/>
            <person name="Pitluck S."/>
            <person name="Liolios K."/>
            <person name="Mavromatis K."/>
            <person name="Pagani I."/>
            <person name="Ivanova N."/>
            <person name="Mikhailova N."/>
            <person name="Pati A."/>
            <person name="Chen A."/>
            <person name="Palaniappan K."/>
            <person name="Land M."/>
            <person name="Chang Y.J."/>
            <person name="Jeffries C.D."/>
            <person name="Brambilla E.M."/>
            <person name="Rohde M."/>
            <person name="Spring S."/>
            <person name="Detter J.C."/>
            <person name="Woyke T."/>
            <person name="Bristow J."/>
            <person name="Eisen J.A."/>
            <person name="Markowitz V."/>
            <person name="Hugenholtz P."/>
            <person name="Kyrpides N.C."/>
            <person name="Klenk H.P."/>
        </authorList>
    </citation>
    <scope>NUCLEOTIDE SEQUENCE [LARGE SCALE GENOMIC DNA]</scope>
    <source>
        <strain evidence="13">ATCC BAA-1197 / DSM 17291 / Cas60314</strain>
    </source>
</reference>
<dbReference type="GO" id="GO:0030976">
    <property type="term" value="F:thiamine pyrophosphate binding"/>
    <property type="evidence" value="ECO:0007669"/>
    <property type="project" value="UniProtKB-UniRule"/>
</dbReference>
<feature type="domain" description="Transketolase-like pyrimidine-binding" evidence="11">
    <location>
        <begin position="316"/>
        <end position="479"/>
    </location>
</feature>
<evidence type="ECO:0000256" key="3">
    <source>
        <dbReference type="ARBA" id="ARBA00011738"/>
    </source>
</evidence>
<comment type="similarity">
    <text evidence="2 10">Belongs to the transketolase family. DXPS subfamily.</text>
</comment>
<dbReference type="NCBIfam" id="TIGR00204">
    <property type="entry name" value="dxs"/>
    <property type="match status" value="1"/>
</dbReference>
<accession>G7VA43</accession>
<keyword evidence="4 10" id="KW-0808">Transferase</keyword>
<feature type="binding site" evidence="10">
    <location>
        <position position="174"/>
    </location>
    <ligand>
        <name>thiamine diphosphate</name>
        <dbReference type="ChEBI" id="CHEBI:58937"/>
    </ligand>
</feature>
<dbReference type="PANTHER" id="PTHR43322:SF5">
    <property type="entry name" value="1-DEOXY-D-XYLULOSE-5-PHOSPHATE SYNTHASE, CHLOROPLASTIC"/>
    <property type="match status" value="1"/>
</dbReference>
<feature type="binding site" evidence="10">
    <location>
        <position position="174"/>
    </location>
    <ligand>
        <name>Mg(2+)</name>
        <dbReference type="ChEBI" id="CHEBI:18420"/>
    </ligand>
</feature>
<dbReference type="InterPro" id="IPR033248">
    <property type="entry name" value="Transketolase_C"/>
</dbReference>
<keyword evidence="9 10" id="KW-0414">Isoprene biosynthesis</keyword>
<dbReference type="AlphaFoldDB" id="G7VA43"/>
<dbReference type="InterPro" id="IPR049557">
    <property type="entry name" value="Transketolase_CS"/>
</dbReference>
<organism evidence="12 13">
    <name type="scientific">Thermovirga lienii (strain ATCC BAA-1197 / DSM 17291 / Cas60314)</name>
    <dbReference type="NCBI Taxonomy" id="580340"/>
    <lineage>
        <taxon>Bacteria</taxon>
        <taxon>Thermotogati</taxon>
        <taxon>Synergistota</taxon>
        <taxon>Synergistia</taxon>
        <taxon>Synergistales</taxon>
        <taxon>Thermovirgaceae</taxon>
        <taxon>Thermovirga</taxon>
    </lineage>
</organism>
<dbReference type="STRING" id="580340.Tlie_1010"/>
<dbReference type="KEGG" id="tli:Tlie_1010"/>
<dbReference type="Pfam" id="PF13292">
    <property type="entry name" value="DXP_synthase_N"/>
    <property type="match status" value="1"/>
</dbReference>
<comment type="caution">
    <text evidence="10">Lacks conserved residue(s) required for the propagation of feature annotation.</text>
</comment>
<dbReference type="PROSITE" id="PS00801">
    <property type="entry name" value="TRANSKETOLASE_1"/>
    <property type="match status" value="1"/>
</dbReference>
<evidence type="ECO:0000256" key="1">
    <source>
        <dbReference type="ARBA" id="ARBA00004980"/>
    </source>
</evidence>
<dbReference type="Gene3D" id="3.40.50.920">
    <property type="match status" value="1"/>
</dbReference>
<dbReference type="HOGENOM" id="CLU_009227_1_4_0"/>
<dbReference type="EMBL" id="CP003096">
    <property type="protein sequence ID" value="AER66743.1"/>
    <property type="molecule type" value="Genomic_DNA"/>
</dbReference>
<dbReference type="OrthoDB" id="9803371at2"/>
<dbReference type="Pfam" id="PF02780">
    <property type="entry name" value="Transketolase_C"/>
    <property type="match status" value="1"/>
</dbReference>
<dbReference type="GO" id="GO:0005829">
    <property type="term" value="C:cytosol"/>
    <property type="evidence" value="ECO:0007669"/>
    <property type="project" value="TreeGrafter"/>
</dbReference>
<keyword evidence="5 10" id="KW-0479">Metal-binding</keyword>
<keyword evidence="7 10" id="KW-0784">Thiamine biosynthesis</keyword>
<evidence type="ECO:0000256" key="6">
    <source>
        <dbReference type="ARBA" id="ARBA00022842"/>
    </source>
</evidence>
<dbReference type="CDD" id="cd07033">
    <property type="entry name" value="TPP_PYR_DXS_TK_like"/>
    <property type="match status" value="1"/>
</dbReference>
<feature type="binding site" evidence="10">
    <location>
        <position position="73"/>
    </location>
    <ligand>
        <name>thiamine diphosphate</name>
        <dbReference type="ChEBI" id="CHEBI:58937"/>
    </ligand>
</feature>
<name>G7VA43_THELD</name>
<protein>
    <recommendedName>
        <fullName evidence="10">1-deoxy-D-xylulose-5-phosphate synthase</fullName>
        <ecNumber evidence="10">2.2.1.7</ecNumber>
    </recommendedName>
    <alternativeName>
        <fullName evidence="10">1-deoxyxylulose-5-phosphate synthase</fullName>
        <shortName evidence="10">DXP synthase</shortName>
        <shortName evidence="10">DXPS</shortName>
    </alternativeName>
</protein>
<dbReference type="PANTHER" id="PTHR43322">
    <property type="entry name" value="1-D-DEOXYXYLULOSE 5-PHOSPHATE SYNTHASE-RELATED"/>
    <property type="match status" value="1"/>
</dbReference>
<dbReference type="CDD" id="cd02007">
    <property type="entry name" value="TPP_DXS"/>
    <property type="match status" value="1"/>
</dbReference>
<dbReference type="GO" id="GO:0008661">
    <property type="term" value="F:1-deoxy-D-xylulose-5-phosphate synthase activity"/>
    <property type="evidence" value="ECO:0007669"/>
    <property type="project" value="UniProtKB-UniRule"/>
</dbReference>
<keyword evidence="8 10" id="KW-0786">Thiamine pyrophosphate</keyword>
<dbReference type="EC" id="2.2.1.7" evidence="10"/>
<dbReference type="GO" id="GO:0019288">
    <property type="term" value="P:isopentenyl diphosphate biosynthetic process, methylerythritol 4-phosphate pathway"/>
    <property type="evidence" value="ECO:0007669"/>
    <property type="project" value="TreeGrafter"/>
</dbReference>
<dbReference type="InterPro" id="IPR005475">
    <property type="entry name" value="Transketolase-like_Pyr-bd"/>
</dbReference>
<evidence type="ECO:0000256" key="8">
    <source>
        <dbReference type="ARBA" id="ARBA00023052"/>
    </source>
</evidence>
<gene>
    <name evidence="10" type="primary">dxs</name>
    <name evidence="12" type="ordered locus">Tlie_1010</name>
</gene>
<comment type="cofactor">
    <cofactor evidence="10">
        <name>Mg(2+)</name>
        <dbReference type="ChEBI" id="CHEBI:18420"/>
    </cofactor>
    <text evidence="10">Binds 1 Mg(2+) ion per subunit.</text>
</comment>
<sequence>MVTLSEINNYKDLKNLDDKNLKELCNSIREEIITVVSNNGGHLSSSLGAVELIVSLLKVFDPEKDKIIFDVGHQSYAYKILTGRKDKFKTLRQWGGISGFPNPSESHLDHYIGGHSSISISAALGYAKARDLLGQNHHVVAVIGDGALINGVALEALNNIKETKSKVILILNDNKMSINQCVGGFADHLAKLSVHPAYTKLKKIIKEHCKSLPKGDSIEKKISHLKHSIKHFLQPANMFEELGISYWGPFDGHNLQEMETIFTLATKYDRSLLIHVVTQKGKGVPYAEEKPEKYHGVSPAKKEKNKECYNIEWSSKSWSEALAETTLNLAQNDPRIVCLTAGMKEGSKLHKFHETFPDRFFDVGIAEEHMLSFAAGLAAGGLKPIVSIYSTFLQRALDQLVIDIAMQKLPVVIAVDRAGLVGEDGPTHHGLFDVCWGRSIPGLNIMAPRDLMELEYMLKGSLNKNEPCMIRFPKGTAPLRVGRGSIYGTPWGNGILLEKGQEWAIITYGTGLVTAYEACTLAREKGLPEPSIFDVRFIKPLDTESIKKLLSDHVTIIVIEESYKAGGLGEAICDIAATEGFPVKLKSISIQDQFVPHGSRQDQLKACNLTAEEVVKLYLAN</sequence>
<dbReference type="SUPFAM" id="SSF52518">
    <property type="entry name" value="Thiamin diphosphate-binding fold (THDP-binding)"/>
    <property type="match status" value="2"/>
</dbReference>